<keyword evidence="2" id="KW-1185">Reference proteome</keyword>
<evidence type="ECO:0000313" key="1">
    <source>
        <dbReference type="EMBL" id="SGY99808.1"/>
    </source>
</evidence>
<dbReference type="Proteomes" id="UP000249464">
    <property type="component" value="Unassembled WGS sequence"/>
</dbReference>
<reference evidence="1 2" key="1">
    <citation type="submission" date="2016-11" db="EMBL/GenBank/DDBJ databases">
        <authorList>
            <person name="Jaros S."/>
            <person name="Januszkiewicz K."/>
            <person name="Wedrychowicz H."/>
        </authorList>
    </citation>
    <scope>NUCLEOTIDE SEQUENCE [LARGE SCALE GENOMIC DNA]</scope>
</reference>
<name>A0A2X0N9N2_9BASI</name>
<organism evidence="1 2">
    <name type="scientific">Microbotryum silenes-dioicae</name>
    <dbReference type="NCBI Taxonomy" id="796604"/>
    <lineage>
        <taxon>Eukaryota</taxon>
        <taxon>Fungi</taxon>
        <taxon>Dikarya</taxon>
        <taxon>Basidiomycota</taxon>
        <taxon>Pucciniomycotina</taxon>
        <taxon>Microbotryomycetes</taxon>
        <taxon>Microbotryales</taxon>
        <taxon>Microbotryaceae</taxon>
        <taxon>Microbotryum</taxon>
    </lineage>
</organism>
<accession>A0A2X0N9N2</accession>
<proteinExistence type="predicted"/>
<gene>
    <name evidence="1" type="primary">BQ5605_C034g11305</name>
    <name evidence="1" type="ORF">BQ5605_C034G11305</name>
</gene>
<dbReference type="AlphaFoldDB" id="A0A2X0N9N2"/>
<protein>
    <submittedName>
        <fullName evidence="1">BQ5605_C034g11305 protein</fullName>
    </submittedName>
</protein>
<sequence>MINILLDVDMSSAGFPHLLTYDYSLDNSFVEESISYELLGPKTQCVVLSQAQGHDLKHVRANPVPCGTPVIVCPTVILAAATAPFSNWICSRLG</sequence>
<evidence type="ECO:0000313" key="2">
    <source>
        <dbReference type="Proteomes" id="UP000249464"/>
    </source>
</evidence>
<dbReference type="EMBL" id="FQNC01000065">
    <property type="protein sequence ID" value="SGY99808.1"/>
    <property type="molecule type" value="Genomic_DNA"/>
</dbReference>